<feature type="region of interest" description="Disordered" evidence="1">
    <location>
        <begin position="351"/>
        <end position="383"/>
    </location>
</feature>
<sequence>MTWHLISLTIASELQRETPMATCIIHIGMHKTGSTSIQHSLDGFQDERFSFASLGNSPNHSYAVYDLFTRDGERGFFDAAPQAQVIEAHERQLRQAIADTGQRDLIISGEQISSMHPNAIKRLHDFLATHFETLRVVSYVRPPASYLASAFQQRLKKRNPTFEPLRLYRSYRDTFGKFDEIFGAEQVTLWKFEPSILHNRCAVSDFCQRLAIALPSARIRTENESLSRQLVGLLYVYRKYAPQLAESLQIEEVEALNRRLLTTWSDRFALSPELTQAIHQHFAEDIGWMEDRLGQSLQEQPRSTPYAVNSEADLIHTAGETLEELCDLIGQPRPQAPHQLAPEAAAQLFHQLRSPGGEPQTPPPRSSRNRLTNAAQRLLKRLS</sequence>
<dbReference type="EMBL" id="LZEU01000001">
    <property type="protein sequence ID" value="MBC9252892.1"/>
    <property type="molecule type" value="Genomic_DNA"/>
</dbReference>
<dbReference type="SUPFAM" id="SSF52540">
    <property type="entry name" value="P-loop containing nucleoside triphosphate hydrolases"/>
    <property type="match status" value="1"/>
</dbReference>
<dbReference type="Proteomes" id="UP000744555">
    <property type="component" value="Unassembled WGS sequence"/>
</dbReference>
<comment type="caution">
    <text evidence="2">The sequence shown here is derived from an EMBL/GenBank/DDBJ whole genome shotgun (WGS) entry which is preliminary data.</text>
</comment>
<reference evidence="2 3" key="1">
    <citation type="submission" date="2016-06" db="EMBL/GenBank/DDBJ databases">
        <authorList>
            <person name="Ramos C."/>
            <person name="Pintado A."/>
            <person name="Crespo-Gomez J.I."/>
        </authorList>
    </citation>
    <scope>NUCLEOTIDE SEQUENCE [LARGE SCALE GENOMIC DNA]</scope>
    <source>
        <strain evidence="2 3">AVO110</strain>
    </source>
</reference>
<dbReference type="RefSeq" id="WP_187808334.1">
    <property type="nucleotide sequence ID" value="NZ_LZEU01000001.1"/>
</dbReference>
<organism evidence="2 3">
    <name type="scientific">Aquipseudomonas alcaligenes</name>
    <name type="common">Pseudomonas alcaligenes</name>
    <dbReference type="NCBI Taxonomy" id="43263"/>
    <lineage>
        <taxon>Bacteria</taxon>
        <taxon>Pseudomonadati</taxon>
        <taxon>Pseudomonadota</taxon>
        <taxon>Gammaproteobacteria</taxon>
        <taxon>Pseudomonadales</taxon>
        <taxon>Pseudomonadaceae</taxon>
        <taxon>Aquipseudomonas</taxon>
    </lineage>
</organism>
<evidence type="ECO:0000313" key="3">
    <source>
        <dbReference type="Proteomes" id="UP000744555"/>
    </source>
</evidence>
<dbReference type="Gene3D" id="3.40.50.300">
    <property type="entry name" value="P-loop containing nucleotide triphosphate hydrolases"/>
    <property type="match status" value="1"/>
</dbReference>
<accession>A0ABR7S781</accession>
<proteinExistence type="predicted"/>
<evidence type="ECO:0000256" key="1">
    <source>
        <dbReference type="SAM" id="MobiDB-lite"/>
    </source>
</evidence>
<keyword evidence="3" id="KW-1185">Reference proteome</keyword>
<name>A0ABR7S781_AQUAC</name>
<protein>
    <recommendedName>
        <fullName evidence="4">Sulfotransferase family protein</fullName>
    </recommendedName>
</protein>
<evidence type="ECO:0008006" key="4">
    <source>
        <dbReference type="Google" id="ProtNLM"/>
    </source>
</evidence>
<gene>
    <name evidence="2" type="ORF">A9179_21720</name>
</gene>
<dbReference type="InterPro" id="IPR027417">
    <property type="entry name" value="P-loop_NTPase"/>
</dbReference>
<evidence type="ECO:0000313" key="2">
    <source>
        <dbReference type="EMBL" id="MBC9252892.1"/>
    </source>
</evidence>